<dbReference type="AlphaFoldDB" id="A0A917SN14"/>
<name>A0A917SN14_9ACTN</name>
<accession>A0A917SN14</accession>
<protein>
    <recommendedName>
        <fullName evidence="3">GatB/YqeY domain-containing protein</fullName>
    </recommendedName>
</protein>
<dbReference type="Gene3D" id="1.10.1510.10">
    <property type="entry name" value="Uncharacterised protein YqeY/AIM41 PF09424, N-terminal domain"/>
    <property type="match status" value="1"/>
</dbReference>
<dbReference type="PANTHER" id="PTHR28055:SF1">
    <property type="entry name" value="ALTERED INHERITANCE OF MITOCHONDRIA PROTEIN 41, MITOCHONDRIAL"/>
    <property type="match status" value="1"/>
</dbReference>
<dbReference type="InterPro" id="IPR019004">
    <property type="entry name" value="YqeY/Aim41"/>
</dbReference>
<dbReference type="GO" id="GO:0016884">
    <property type="term" value="F:carbon-nitrogen ligase activity, with glutamine as amido-N-donor"/>
    <property type="evidence" value="ECO:0007669"/>
    <property type="project" value="InterPro"/>
</dbReference>
<gene>
    <name evidence="1" type="ORF">GCM10011594_04310</name>
</gene>
<dbReference type="SUPFAM" id="SSF89095">
    <property type="entry name" value="GatB/YqeY motif"/>
    <property type="match status" value="1"/>
</dbReference>
<keyword evidence="2" id="KW-1185">Reference proteome</keyword>
<evidence type="ECO:0000313" key="2">
    <source>
        <dbReference type="Proteomes" id="UP000655208"/>
    </source>
</evidence>
<organism evidence="1 2">
    <name type="scientific">Nakamurella endophytica</name>
    <dbReference type="NCBI Taxonomy" id="1748367"/>
    <lineage>
        <taxon>Bacteria</taxon>
        <taxon>Bacillati</taxon>
        <taxon>Actinomycetota</taxon>
        <taxon>Actinomycetes</taxon>
        <taxon>Nakamurellales</taxon>
        <taxon>Nakamurellaceae</taxon>
        <taxon>Nakamurella</taxon>
    </lineage>
</organism>
<dbReference type="Proteomes" id="UP000655208">
    <property type="component" value="Unassembled WGS sequence"/>
</dbReference>
<sequence length="156" mass="16142">MATLKERIRGDLTRAMKERDAVGVSTLRMALAAITNEEVAGDTARVLSDADVVSVLTREVRKRREASEAFDGAGRPELAAREQAEAAVLTGYLPAQLSDDELSELVAAAVATVAADTGAAPGPQQMGAVMKLVQPQIAGRADGSRVAAAVRSALSG</sequence>
<comment type="caution">
    <text evidence="1">The sequence shown here is derived from an EMBL/GenBank/DDBJ whole genome shotgun (WGS) entry which is preliminary data.</text>
</comment>
<dbReference type="InterPro" id="IPR042184">
    <property type="entry name" value="YqeY/Aim41_N"/>
</dbReference>
<dbReference type="InterPro" id="IPR023168">
    <property type="entry name" value="GatB_Yqey_C_2"/>
</dbReference>
<evidence type="ECO:0000313" key="1">
    <source>
        <dbReference type="EMBL" id="GGL87795.1"/>
    </source>
</evidence>
<dbReference type="PANTHER" id="PTHR28055">
    <property type="entry name" value="ALTERED INHERITANCE OF MITOCHONDRIA PROTEIN 41, MITOCHONDRIAL"/>
    <property type="match status" value="1"/>
</dbReference>
<dbReference type="RefSeq" id="WP_188939826.1">
    <property type="nucleotide sequence ID" value="NZ_BMNA01000001.1"/>
</dbReference>
<dbReference type="EMBL" id="BMNA01000001">
    <property type="protein sequence ID" value="GGL87795.1"/>
    <property type="molecule type" value="Genomic_DNA"/>
</dbReference>
<dbReference type="InterPro" id="IPR003789">
    <property type="entry name" value="Asn/Gln_tRNA_amidoTrase-B-like"/>
</dbReference>
<reference evidence="1" key="2">
    <citation type="submission" date="2020-09" db="EMBL/GenBank/DDBJ databases">
        <authorList>
            <person name="Sun Q."/>
            <person name="Zhou Y."/>
        </authorList>
    </citation>
    <scope>NUCLEOTIDE SEQUENCE</scope>
    <source>
        <strain evidence="1">CGMCC 4.7308</strain>
    </source>
</reference>
<dbReference type="Pfam" id="PF09424">
    <property type="entry name" value="YqeY"/>
    <property type="match status" value="1"/>
</dbReference>
<reference evidence="1" key="1">
    <citation type="journal article" date="2014" name="Int. J. Syst. Evol. Microbiol.">
        <title>Complete genome sequence of Corynebacterium casei LMG S-19264T (=DSM 44701T), isolated from a smear-ripened cheese.</title>
        <authorList>
            <consortium name="US DOE Joint Genome Institute (JGI-PGF)"/>
            <person name="Walter F."/>
            <person name="Albersmeier A."/>
            <person name="Kalinowski J."/>
            <person name="Ruckert C."/>
        </authorList>
    </citation>
    <scope>NUCLEOTIDE SEQUENCE</scope>
    <source>
        <strain evidence="1">CGMCC 4.7308</strain>
    </source>
</reference>
<evidence type="ECO:0008006" key="3">
    <source>
        <dbReference type="Google" id="ProtNLM"/>
    </source>
</evidence>
<proteinExistence type="predicted"/>
<dbReference type="Gene3D" id="1.10.10.410">
    <property type="match status" value="1"/>
</dbReference>